<protein>
    <submittedName>
        <fullName evidence="1">Uncharacterized protein</fullName>
    </submittedName>
</protein>
<organism evidence="1 2">
    <name type="scientific">Crotalaria pallida</name>
    <name type="common">Smooth rattlebox</name>
    <name type="synonym">Crotalaria striata</name>
    <dbReference type="NCBI Taxonomy" id="3830"/>
    <lineage>
        <taxon>Eukaryota</taxon>
        <taxon>Viridiplantae</taxon>
        <taxon>Streptophyta</taxon>
        <taxon>Embryophyta</taxon>
        <taxon>Tracheophyta</taxon>
        <taxon>Spermatophyta</taxon>
        <taxon>Magnoliopsida</taxon>
        <taxon>eudicotyledons</taxon>
        <taxon>Gunneridae</taxon>
        <taxon>Pentapetalae</taxon>
        <taxon>rosids</taxon>
        <taxon>fabids</taxon>
        <taxon>Fabales</taxon>
        <taxon>Fabaceae</taxon>
        <taxon>Papilionoideae</taxon>
        <taxon>50 kb inversion clade</taxon>
        <taxon>genistoids sensu lato</taxon>
        <taxon>core genistoids</taxon>
        <taxon>Crotalarieae</taxon>
        <taxon>Crotalaria</taxon>
    </lineage>
</organism>
<evidence type="ECO:0000313" key="2">
    <source>
        <dbReference type="Proteomes" id="UP001372338"/>
    </source>
</evidence>
<dbReference type="AlphaFoldDB" id="A0AAN9J2D7"/>
<proteinExistence type="predicted"/>
<evidence type="ECO:0000313" key="1">
    <source>
        <dbReference type="EMBL" id="KAK7290858.1"/>
    </source>
</evidence>
<dbReference type="GO" id="GO:0061908">
    <property type="term" value="C:phagophore"/>
    <property type="evidence" value="ECO:0007669"/>
    <property type="project" value="TreeGrafter"/>
</dbReference>
<dbReference type="PANTHER" id="PTHR34659:SF8">
    <property type="entry name" value="(RAPE) HYPOTHETICAL PROTEIN"/>
    <property type="match status" value="1"/>
</dbReference>
<keyword evidence="2" id="KW-1185">Reference proteome</keyword>
<sequence length="273" mass="29900">MAKDVKGITWVGNIYQKFENMCLEVEDIIVEDAAKYVEHQMQTVGESFKKLYSDVMQDLLPTSCDLDEKIASGLPIHQNTDAGFRKKKLQGSEKITVKDDIKQTNEDSRINHDTDDNVTCAASCDTDAVFMPSSGNSIKGNDCISRARQFVGSTDVTSNPGSDESQQNKEMLASSTVGEVTLLETDTCRTSQSCELSNEIENHAVTISKLDYTEVTRLASVAGRCNEIEIASDEQIPNVLILVKSAEEKEMNTSSSSSVLFGDPEGKYLVSGI</sequence>
<dbReference type="EMBL" id="JAYWIO010000001">
    <property type="protein sequence ID" value="KAK7290858.1"/>
    <property type="molecule type" value="Genomic_DNA"/>
</dbReference>
<dbReference type="InterPro" id="IPR053273">
    <property type="entry name" value="CST_Regulator"/>
</dbReference>
<dbReference type="GO" id="GO:0005776">
    <property type="term" value="C:autophagosome"/>
    <property type="evidence" value="ECO:0007669"/>
    <property type="project" value="TreeGrafter"/>
</dbReference>
<dbReference type="GO" id="GO:0006950">
    <property type="term" value="P:response to stress"/>
    <property type="evidence" value="ECO:0007669"/>
    <property type="project" value="TreeGrafter"/>
</dbReference>
<gene>
    <name evidence="1" type="ORF">RIF29_05592</name>
</gene>
<comment type="caution">
    <text evidence="1">The sequence shown here is derived from an EMBL/GenBank/DDBJ whole genome shotgun (WGS) entry which is preliminary data.</text>
</comment>
<dbReference type="PANTHER" id="PTHR34659">
    <property type="entry name" value="BNAA05G11610D PROTEIN"/>
    <property type="match status" value="1"/>
</dbReference>
<name>A0AAN9J2D7_CROPI</name>
<reference evidence="1 2" key="1">
    <citation type="submission" date="2024-01" db="EMBL/GenBank/DDBJ databases">
        <title>The genomes of 5 underutilized Papilionoideae crops provide insights into root nodulation and disease resistanc.</title>
        <authorList>
            <person name="Yuan L."/>
        </authorList>
    </citation>
    <scope>NUCLEOTIDE SEQUENCE [LARGE SCALE GENOMIC DNA]</scope>
    <source>
        <strain evidence="1">ZHUSHIDOU_FW_LH</strain>
        <tissue evidence="1">Leaf</tissue>
    </source>
</reference>
<dbReference type="Proteomes" id="UP001372338">
    <property type="component" value="Unassembled WGS sequence"/>
</dbReference>
<accession>A0AAN9J2D7</accession>